<evidence type="ECO:0000313" key="3">
    <source>
        <dbReference type="EMBL" id="CAB4217128.1"/>
    </source>
</evidence>
<dbReference type="EMBL" id="LR797450">
    <property type="protein sequence ID" value="CAB4217128.1"/>
    <property type="molecule type" value="Genomic_DNA"/>
</dbReference>
<dbReference type="InterPro" id="IPR056239">
    <property type="entry name" value="Phage_YunG-like"/>
</dbReference>
<dbReference type="EMBL" id="LR797197">
    <property type="protein sequence ID" value="CAB4193477.1"/>
    <property type="molecule type" value="Genomic_DNA"/>
</dbReference>
<organism evidence="3">
    <name type="scientific">uncultured Caudovirales phage</name>
    <dbReference type="NCBI Taxonomy" id="2100421"/>
    <lineage>
        <taxon>Viruses</taxon>
        <taxon>Duplodnaviria</taxon>
        <taxon>Heunggongvirae</taxon>
        <taxon>Uroviricota</taxon>
        <taxon>Caudoviricetes</taxon>
        <taxon>Peduoviridae</taxon>
        <taxon>Maltschvirus</taxon>
        <taxon>Maltschvirus maltsch</taxon>
    </lineage>
</organism>
<protein>
    <submittedName>
        <fullName evidence="3">Uncharacterized protein</fullName>
    </submittedName>
</protein>
<dbReference type="EMBL" id="LR797075">
    <property type="protein sequence ID" value="CAB4185687.1"/>
    <property type="molecule type" value="Genomic_DNA"/>
</dbReference>
<dbReference type="Pfam" id="PF24591">
    <property type="entry name" value="Phage_YunG-like"/>
    <property type="match status" value="1"/>
</dbReference>
<gene>
    <name evidence="1" type="ORF">UFOVP1127_123</name>
    <name evidence="2" type="ORF">UFOVP1242_87</name>
    <name evidence="3" type="ORF">UFOVP1492_11</name>
    <name evidence="4" type="ORF">UFOVP1580_40</name>
</gene>
<reference evidence="3" key="1">
    <citation type="submission" date="2020-05" db="EMBL/GenBank/DDBJ databases">
        <authorList>
            <person name="Chiriac C."/>
            <person name="Salcher M."/>
            <person name="Ghai R."/>
            <person name="Kavagutti S V."/>
        </authorList>
    </citation>
    <scope>NUCLEOTIDE SEQUENCE</scope>
</reference>
<sequence length="121" mass="13542">MNLDQAAVLKVVEALAAAMSPIRPQCYQFYKILKAIYPSAAAWYDHNHILTEIGGHWYDVDGLVPIESGEQANYYLLDSYGPSHVRSLEAGQPSHFKDQLGIYFIAVPINRSDSTTKPYLP</sequence>
<evidence type="ECO:0000313" key="2">
    <source>
        <dbReference type="EMBL" id="CAB4193477.1"/>
    </source>
</evidence>
<evidence type="ECO:0000313" key="1">
    <source>
        <dbReference type="EMBL" id="CAB4185687.1"/>
    </source>
</evidence>
<evidence type="ECO:0000313" key="4">
    <source>
        <dbReference type="EMBL" id="CAB5231230.1"/>
    </source>
</evidence>
<dbReference type="EMBL" id="LR798430">
    <property type="protein sequence ID" value="CAB5231230.1"/>
    <property type="molecule type" value="Genomic_DNA"/>
</dbReference>
<proteinExistence type="predicted"/>
<name>A0A6J5SNU3_9CAUD</name>
<accession>A0A6J5SNU3</accession>